<feature type="compositionally biased region" description="Pro residues" evidence="4">
    <location>
        <begin position="36"/>
        <end position="55"/>
    </location>
</feature>
<comment type="similarity">
    <text evidence="1">Belongs to the peptidase S1C family.</text>
</comment>
<feature type="transmembrane region" description="Helical" evidence="5">
    <location>
        <begin position="66"/>
        <end position="89"/>
    </location>
</feature>
<evidence type="ECO:0000256" key="3">
    <source>
        <dbReference type="ARBA" id="ARBA00022801"/>
    </source>
</evidence>
<protein>
    <submittedName>
        <fullName evidence="6">Trypsin-like peptidase domain-containing protein</fullName>
    </submittedName>
</protein>
<dbReference type="Pfam" id="PF13365">
    <property type="entry name" value="Trypsin_2"/>
    <property type="match status" value="1"/>
</dbReference>
<dbReference type="PANTHER" id="PTHR43343:SF3">
    <property type="entry name" value="PROTEASE DO-LIKE 8, CHLOROPLASTIC"/>
    <property type="match status" value="1"/>
</dbReference>
<evidence type="ECO:0000256" key="5">
    <source>
        <dbReference type="SAM" id="Phobius"/>
    </source>
</evidence>
<dbReference type="GO" id="GO:0004252">
    <property type="term" value="F:serine-type endopeptidase activity"/>
    <property type="evidence" value="ECO:0007669"/>
    <property type="project" value="InterPro"/>
</dbReference>
<gene>
    <name evidence="6" type="ORF">KGA66_08065</name>
</gene>
<dbReference type="EMBL" id="JAGSXH010000019">
    <property type="protein sequence ID" value="MBS2962995.1"/>
    <property type="molecule type" value="Genomic_DNA"/>
</dbReference>
<evidence type="ECO:0000313" key="6">
    <source>
        <dbReference type="EMBL" id="MBS2962995.1"/>
    </source>
</evidence>
<dbReference type="PANTHER" id="PTHR43343">
    <property type="entry name" value="PEPTIDASE S12"/>
    <property type="match status" value="1"/>
</dbReference>
<dbReference type="Proteomes" id="UP000677913">
    <property type="component" value="Unassembled WGS sequence"/>
</dbReference>
<dbReference type="SUPFAM" id="SSF50494">
    <property type="entry name" value="Trypsin-like serine proteases"/>
    <property type="match status" value="1"/>
</dbReference>
<feature type="region of interest" description="Disordered" evidence="4">
    <location>
        <begin position="1"/>
        <end position="60"/>
    </location>
</feature>
<dbReference type="InterPro" id="IPR043504">
    <property type="entry name" value="Peptidase_S1_PA_chymotrypsin"/>
</dbReference>
<keyword evidence="5" id="KW-0812">Transmembrane</keyword>
<dbReference type="InterPro" id="IPR001940">
    <property type="entry name" value="Peptidase_S1C"/>
</dbReference>
<evidence type="ECO:0000256" key="4">
    <source>
        <dbReference type="SAM" id="MobiDB-lite"/>
    </source>
</evidence>
<evidence type="ECO:0000256" key="1">
    <source>
        <dbReference type="ARBA" id="ARBA00010541"/>
    </source>
</evidence>
<dbReference type="InterPro" id="IPR051201">
    <property type="entry name" value="Chloro_Bact_Ser_Proteases"/>
</dbReference>
<keyword evidence="5" id="KW-1133">Transmembrane helix</keyword>
<evidence type="ECO:0000313" key="7">
    <source>
        <dbReference type="Proteomes" id="UP000677913"/>
    </source>
</evidence>
<dbReference type="GO" id="GO:0006508">
    <property type="term" value="P:proteolysis"/>
    <property type="evidence" value="ECO:0007669"/>
    <property type="project" value="UniProtKB-KW"/>
</dbReference>
<comment type="caution">
    <text evidence="6">The sequence shown here is derived from an EMBL/GenBank/DDBJ whole genome shotgun (WGS) entry which is preliminary data.</text>
</comment>
<dbReference type="RefSeq" id="WP_211466264.1">
    <property type="nucleotide sequence ID" value="NZ_JAGSXH010000019.1"/>
</dbReference>
<keyword evidence="5" id="KW-0472">Membrane</keyword>
<keyword evidence="3" id="KW-0378">Hydrolase</keyword>
<organism evidence="6 7">
    <name type="scientific">Actinocrinis puniceicyclus</name>
    <dbReference type="NCBI Taxonomy" id="977794"/>
    <lineage>
        <taxon>Bacteria</taxon>
        <taxon>Bacillati</taxon>
        <taxon>Actinomycetota</taxon>
        <taxon>Actinomycetes</taxon>
        <taxon>Catenulisporales</taxon>
        <taxon>Actinospicaceae</taxon>
        <taxon>Actinocrinis</taxon>
    </lineage>
</organism>
<dbReference type="PRINTS" id="PR00834">
    <property type="entry name" value="PROTEASES2C"/>
</dbReference>
<reference evidence="6" key="1">
    <citation type="submission" date="2021-04" db="EMBL/GenBank/DDBJ databases">
        <title>Genome based classification of Actinospica acidithermotolerans sp. nov., an actinobacterium isolated from an Indonesian hot spring.</title>
        <authorList>
            <person name="Kusuma A.B."/>
            <person name="Putra K.E."/>
            <person name="Nafisah S."/>
            <person name="Loh J."/>
            <person name="Nouioui I."/>
            <person name="Goodfellow M."/>
        </authorList>
    </citation>
    <scope>NUCLEOTIDE SEQUENCE</scope>
    <source>
        <strain evidence="6">DSM 45618</strain>
    </source>
</reference>
<dbReference type="InterPro" id="IPR009003">
    <property type="entry name" value="Peptidase_S1_PA"/>
</dbReference>
<dbReference type="Gene3D" id="2.40.10.10">
    <property type="entry name" value="Trypsin-like serine proteases"/>
    <property type="match status" value="2"/>
</dbReference>
<evidence type="ECO:0000256" key="2">
    <source>
        <dbReference type="ARBA" id="ARBA00022670"/>
    </source>
</evidence>
<proteinExistence type="inferred from homology"/>
<keyword evidence="2" id="KW-0645">Protease</keyword>
<dbReference type="AlphaFoldDB" id="A0A8J8BBZ9"/>
<feature type="compositionally biased region" description="Low complexity" evidence="4">
    <location>
        <begin position="1"/>
        <end position="17"/>
    </location>
</feature>
<name>A0A8J8BBZ9_9ACTN</name>
<sequence length="348" mass="34257">MTETQHTQPPVQPHPYQASQGEYAWHSAGQPQAPQVYPPGPSGPAAGPQPGPAYAPEPRRRSPVKFGLGAVAAFVVVSAGIGGVAGSYFGSARAASSSVVTSITGAGTATAATPIGKVAAAVLPGVVQVDETTAAASGVGSGMIISSDGKIVTNDHVIADYVANGGQLTVTLYNGKTYSAKVIGYIAADDIAVLQAEGVSSLTPVAFADSARVQVGDEAIAIGSPDQLQNTVTSGIVSAVNRKVSITESTDNGGGFPGFGWRGFGSTTTVSYNAIQTDASINPGNSGGPLLDSSGRVIGMNSAIYSSAGASSSSGSVGLGFAIPSNTVTADVAKIENGGGDAAGSAVS</sequence>
<accession>A0A8J8BBZ9</accession>
<keyword evidence="7" id="KW-1185">Reference proteome</keyword>